<name>A0A851F5S8_PITSO</name>
<dbReference type="EMBL" id="WEKX01006258">
    <property type="protein sequence ID" value="NWI87194.1"/>
    <property type="molecule type" value="Genomic_DNA"/>
</dbReference>
<gene>
    <name evidence="4" type="primary">Clec2e_0</name>
    <name evidence="4" type="ORF">PITSOR_R11073</name>
</gene>
<sequence length="115" mass="13237">WPGFQGKCYSVSKDEANWTTSLESCRALGASLAILRTWDEVHFALRYKDEVNHWIGLEQRDNGWWWIDGTAFDHGSEVRGGGSCGYLNHGKMSSSLCHTKNWVCSRPDHYVQWKE</sequence>
<dbReference type="InterPro" id="IPR016186">
    <property type="entry name" value="C-type_lectin-like/link_sf"/>
</dbReference>
<keyword evidence="2" id="KW-0430">Lectin</keyword>
<evidence type="ECO:0000256" key="2">
    <source>
        <dbReference type="ARBA" id="ARBA00022734"/>
    </source>
</evidence>
<evidence type="ECO:0000313" key="5">
    <source>
        <dbReference type="Proteomes" id="UP000633448"/>
    </source>
</evidence>
<dbReference type="Pfam" id="PF00059">
    <property type="entry name" value="Lectin_C"/>
    <property type="match status" value="1"/>
</dbReference>
<keyword evidence="5" id="KW-1185">Reference proteome</keyword>
<reference evidence="4" key="1">
    <citation type="submission" date="2019-10" db="EMBL/GenBank/DDBJ databases">
        <title>Bird 10,000 Genomes (B10K) Project - Family phase.</title>
        <authorList>
            <person name="Zhang G."/>
        </authorList>
    </citation>
    <scope>NUCLEOTIDE SEQUENCE</scope>
    <source>
        <strain evidence="4">B10K-DU-002-53</strain>
        <tissue evidence="4">Muscle</tissue>
    </source>
</reference>
<evidence type="ECO:0000313" key="4">
    <source>
        <dbReference type="EMBL" id="NWI87194.1"/>
    </source>
</evidence>
<dbReference type="SUPFAM" id="SSF56436">
    <property type="entry name" value="C-type lectin-like"/>
    <property type="match status" value="1"/>
</dbReference>
<dbReference type="PROSITE" id="PS50041">
    <property type="entry name" value="C_TYPE_LECTIN_2"/>
    <property type="match status" value="1"/>
</dbReference>
<comment type="caution">
    <text evidence="4">The sequence shown here is derived from an EMBL/GenBank/DDBJ whole genome shotgun (WGS) entry which is preliminary data.</text>
</comment>
<dbReference type="PANTHER" id="PTHR45710:SF35">
    <property type="entry name" value="C-TYPE LECTIN DOMAIN FAMILY 2 MEMBER D"/>
    <property type="match status" value="1"/>
</dbReference>
<dbReference type="InterPro" id="IPR033992">
    <property type="entry name" value="NKR-like_CTLD"/>
</dbReference>
<proteinExistence type="predicted"/>
<dbReference type="InterPro" id="IPR050828">
    <property type="entry name" value="C-type_lectin/matrix_domain"/>
</dbReference>
<dbReference type="SMART" id="SM00034">
    <property type="entry name" value="CLECT"/>
    <property type="match status" value="1"/>
</dbReference>
<dbReference type="AlphaFoldDB" id="A0A851F5S8"/>
<dbReference type="Gene3D" id="3.10.100.10">
    <property type="entry name" value="Mannose-Binding Protein A, subunit A"/>
    <property type="match status" value="1"/>
</dbReference>
<evidence type="ECO:0000256" key="1">
    <source>
        <dbReference type="ARBA" id="ARBA00004401"/>
    </source>
</evidence>
<feature type="non-terminal residue" evidence="4">
    <location>
        <position position="115"/>
    </location>
</feature>
<dbReference type="CDD" id="cd03593">
    <property type="entry name" value="CLECT_NK_receptors_like"/>
    <property type="match status" value="1"/>
</dbReference>
<dbReference type="InterPro" id="IPR016187">
    <property type="entry name" value="CTDL_fold"/>
</dbReference>
<dbReference type="InterPro" id="IPR001304">
    <property type="entry name" value="C-type_lectin-like"/>
</dbReference>
<dbReference type="Proteomes" id="UP000633448">
    <property type="component" value="Unassembled WGS sequence"/>
</dbReference>
<feature type="non-terminal residue" evidence="4">
    <location>
        <position position="1"/>
    </location>
</feature>
<dbReference type="OrthoDB" id="9906043at2759"/>
<organism evidence="4 5">
    <name type="scientific">Pitta sordida</name>
    <name type="common">Hooded pitta</name>
    <dbReference type="NCBI Taxonomy" id="9163"/>
    <lineage>
        <taxon>Eukaryota</taxon>
        <taxon>Metazoa</taxon>
        <taxon>Chordata</taxon>
        <taxon>Craniata</taxon>
        <taxon>Vertebrata</taxon>
        <taxon>Euteleostomi</taxon>
        <taxon>Archelosauria</taxon>
        <taxon>Archosauria</taxon>
        <taxon>Dinosauria</taxon>
        <taxon>Saurischia</taxon>
        <taxon>Theropoda</taxon>
        <taxon>Coelurosauria</taxon>
        <taxon>Aves</taxon>
        <taxon>Neognathae</taxon>
        <taxon>Neoaves</taxon>
        <taxon>Telluraves</taxon>
        <taxon>Australaves</taxon>
        <taxon>Passeriformes</taxon>
        <taxon>Pittidae</taxon>
        <taxon>Pitta</taxon>
    </lineage>
</organism>
<feature type="domain" description="C-type lectin" evidence="3">
    <location>
        <begin position="4"/>
        <end position="100"/>
    </location>
</feature>
<dbReference type="PANTHER" id="PTHR45710">
    <property type="entry name" value="C-TYPE LECTIN DOMAIN-CONTAINING PROTEIN 180"/>
    <property type="match status" value="1"/>
</dbReference>
<dbReference type="GO" id="GO:0030246">
    <property type="term" value="F:carbohydrate binding"/>
    <property type="evidence" value="ECO:0007669"/>
    <property type="project" value="UniProtKB-KW"/>
</dbReference>
<accession>A0A851F5S8</accession>
<protein>
    <submittedName>
        <fullName evidence="4">CLC2E protein</fullName>
    </submittedName>
</protein>
<evidence type="ECO:0000259" key="3">
    <source>
        <dbReference type="PROSITE" id="PS50041"/>
    </source>
</evidence>
<comment type="subcellular location">
    <subcellularLocation>
        <location evidence="1">Cell membrane</location>
        <topology evidence="1">Single-pass type II membrane protein</topology>
    </subcellularLocation>
</comment>
<dbReference type="GO" id="GO:0005886">
    <property type="term" value="C:plasma membrane"/>
    <property type="evidence" value="ECO:0007669"/>
    <property type="project" value="UniProtKB-SubCell"/>
</dbReference>